<evidence type="ECO:0000313" key="10">
    <source>
        <dbReference type="Proteomes" id="UP000623419"/>
    </source>
</evidence>
<dbReference type="Gene3D" id="3.50.30.30">
    <property type="match status" value="1"/>
</dbReference>
<evidence type="ECO:0000256" key="5">
    <source>
        <dbReference type="ARBA" id="ARBA00022801"/>
    </source>
</evidence>
<evidence type="ECO:0000256" key="7">
    <source>
        <dbReference type="SAM" id="SignalP"/>
    </source>
</evidence>
<evidence type="ECO:0000256" key="4">
    <source>
        <dbReference type="ARBA" id="ARBA00022729"/>
    </source>
</evidence>
<dbReference type="Proteomes" id="UP000623419">
    <property type="component" value="Unassembled WGS sequence"/>
</dbReference>
<comment type="caution">
    <text evidence="9">The sequence shown here is derived from an EMBL/GenBank/DDBJ whole genome shotgun (WGS) entry which is preliminary data.</text>
</comment>
<evidence type="ECO:0000256" key="6">
    <source>
        <dbReference type="ARBA" id="ARBA00022833"/>
    </source>
</evidence>
<feature type="chain" id="PRO_5047202753" description="Peptidase M28 domain-containing protein" evidence="7">
    <location>
        <begin position="24"/>
        <end position="582"/>
    </location>
</feature>
<dbReference type="InterPro" id="IPR045175">
    <property type="entry name" value="M28_fam"/>
</dbReference>
<feature type="domain" description="Peptidase M28" evidence="8">
    <location>
        <begin position="319"/>
        <end position="547"/>
    </location>
</feature>
<reference evidence="10" key="1">
    <citation type="journal article" date="2019" name="Int. J. Syst. Evol. Microbiol.">
        <title>The Global Catalogue of Microorganisms (GCM) 10K type strain sequencing project: providing services to taxonomists for standard genome sequencing and annotation.</title>
        <authorList>
            <consortium name="The Broad Institute Genomics Platform"/>
            <consortium name="The Broad Institute Genome Sequencing Center for Infectious Disease"/>
            <person name="Wu L."/>
            <person name="Ma J."/>
        </authorList>
    </citation>
    <scope>NUCLEOTIDE SEQUENCE [LARGE SCALE GENOMIC DNA]</scope>
    <source>
        <strain evidence="10">CGMCC 1.15905</strain>
    </source>
</reference>
<feature type="signal peptide" evidence="7">
    <location>
        <begin position="1"/>
        <end position="23"/>
    </location>
</feature>
<keyword evidence="4 7" id="KW-0732">Signal</keyword>
<gene>
    <name evidence="9" type="ORF">GCM10011521_16550</name>
</gene>
<keyword evidence="5" id="KW-0378">Hydrolase</keyword>
<dbReference type="SUPFAM" id="SSF53187">
    <property type="entry name" value="Zn-dependent exopeptidases"/>
    <property type="match status" value="1"/>
</dbReference>
<evidence type="ECO:0000256" key="2">
    <source>
        <dbReference type="ARBA" id="ARBA00022670"/>
    </source>
</evidence>
<evidence type="ECO:0000256" key="1">
    <source>
        <dbReference type="ARBA" id="ARBA00022438"/>
    </source>
</evidence>
<dbReference type="EMBL" id="BMKC01000002">
    <property type="protein sequence ID" value="GGA79026.1"/>
    <property type="molecule type" value="Genomic_DNA"/>
</dbReference>
<dbReference type="PANTHER" id="PTHR12147:SF56">
    <property type="entry name" value="AMINOPEPTIDASE YDR415C-RELATED"/>
    <property type="match status" value="1"/>
</dbReference>
<evidence type="ECO:0000313" key="9">
    <source>
        <dbReference type="EMBL" id="GGA79026.1"/>
    </source>
</evidence>
<keyword evidence="10" id="KW-1185">Reference proteome</keyword>
<keyword evidence="6" id="KW-0862">Zinc</keyword>
<name>A0ABQ1HI66_9GAMM</name>
<evidence type="ECO:0000259" key="8">
    <source>
        <dbReference type="Pfam" id="PF04389"/>
    </source>
</evidence>
<dbReference type="Gene3D" id="3.40.630.10">
    <property type="entry name" value="Zn peptidases"/>
    <property type="match status" value="2"/>
</dbReference>
<dbReference type="SUPFAM" id="SSF52025">
    <property type="entry name" value="PA domain"/>
    <property type="match status" value="1"/>
</dbReference>
<organism evidence="9 10">
    <name type="scientific">Arenimonas soli</name>
    <dbReference type="NCBI Taxonomy" id="2269504"/>
    <lineage>
        <taxon>Bacteria</taxon>
        <taxon>Pseudomonadati</taxon>
        <taxon>Pseudomonadota</taxon>
        <taxon>Gammaproteobacteria</taxon>
        <taxon>Lysobacterales</taxon>
        <taxon>Lysobacteraceae</taxon>
        <taxon>Arenimonas</taxon>
    </lineage>
</organism>
<dbReference type="PROSITE" id="PS51257">
    <property type="entry name" value="PROKAR_LIPOPROTEIN"/>
    <property type="match status" value="1"/>
</dbReference>
<dbReference type="InterPro" id="IPR046450">
    <property type="entry name" value="PA_dom_sf"/>
</dbReference>
<sequence>MKHTLLFAAAALALSACSPSSEPADEAGTTVAPVASAAPSVDHGFGPEISAEDFAAHVKVLSSDEFGGRAPGTEGEQMTADYLVAQFERLGLQPGNGDSWFQDVAMVETTADESTSSAKITLGGEDRPLAFGTQMALGTRTAKPEVSVEASEMVFVGYGVNAPEAGWNDYEGLDVKGKTVVMLVNDPGFHVGDEELFAGKKMTYYGRWSYKYEEAARQGAAAALVIHDDAGAGYGWDVVKNSWSGAQYDLPVSADPEPRLPMQGWITGEVAEQLFADAGLDLAAQRTAANKQGFRGVALGDATFSATLNSSIKEGSSRNILAMLPGTERPDEAIVYTAHWDHLGDHSATHGGDGTAVSAGSEGEDHIYNGAIDNATGVAGVLEIAEAFTVQDPKPARSVVFLLVTLEESGLLGSKYYAANPVIPLKDTVAVVNLDAMSVVGPTKDFVVIGLGNSELDDVLRPIAEAQGRVLVEEDGVEKGFFFRSDHFSFAKYGVPALYAKGGIDHVEKGKEYGREIQANYQTVAYHKAADEYDPNWDLRGVVQDLQALYGVGRELAGNDAWPNYVEGNAFKAARDESRAAE</sequence>
<protein>
    <recommendedName>
        <fullName evidence="8">Peptidase M28 domain-containing protein</fullName>
    </recommendedName>
</protein>
<dbReference type="Pfam" id="PF04389">
    <property type="entry name" value="Peptidase_M28"/>
    <property type="match status" value="1"/>
</dbReference>
<dbReference type="PANTHER" id="PTHR12147">
    <property type="entry name" value="METALLOPEPTIDASE M28 FAMILY MEMBER"/>
    <property type="match status" value="1"/>
</dbReference>
<evidence type="ECO:0000256" key="3">
    <source>
        <dbReference type="ARBA" id="ARBA00022723"/>
    </source>
</evidence>
<dbReference type="CDD" id="cd04821">
    <property type="entry name" value="PA_M28_1_2"/>
    <property type="match status" value="1"/>
</dbReference>
<dbReference type="CDD" id="cd05660">
    <property type="entry name" value="M28_like_PA"/>
    <property type="match status" value="1"/>
</dbReference>
<dbReference type="InterPro" id="IPR007484">
    <property type="entry name" value="Peptidase_M28"/>
</dbReference>
<dbReference type="RefSeq" id="WP_188663125.1">
    <property type="nucleotide sequence ID" value="NZ_BMKC01000002.1"/>
</dbReference>
<keyword evidence="3" id="KW-0479">Metal-binding</keyword>
<proteinExistence type="predicted"/>
<keyword evidence="2" id="KW-0645">Protease</keyword>
<keyword evidence="1" id="KW-0031">Aminopeptidase</keyword>
<accession>A0ABQ1HI66</accession>